<dbReference type="Proteomes" id="UP000324233">
    <property type="component" value="Chromosome"/>
</dbReference>
<sequence length="367" mass="39653">MAHRREFLRGLSAFGAGLVAGGGRGPAGADPAGGGGKMELLVLGGTGFIGPHLVRHAVARGHHVTIFTRGRRDADLPAGVVRLVGDRKGDLKSLEGKSWDAVVDDSATNPEWVRLSTELLKGKVGRYLFTSSTGVYYPYLVRGLDEAAPVRLKADDPKDLSATYGADKANCERIVRSAFGAGAVVVRPTYIVGPGDTSDRFPYWPQRLARGGETLAPGRRDDPVQFIDVRDLAGFMVHLLEEGREGVYNAAGPRGVLTMPEFLEQARAALRSDAQFVQIDDYDFLSAHGIEEAIPWAMLRGNDAGMMSIRHGRAEDAGLAYRPIAETVRDTRAWWDAVPEARREAPKFAISPPREAGALAAWKARGE</sequence>
<dbReference type="EC" id="1.1.1.-" evidence="2"/>
<accession>A0A5B9W526</accession>
<dbReference type="PANTHER" id="PTHR48079">
    <property type="entry name" value="PROTEIN YEEZ"/>
    <property type="match status" value="1"/>
</dbReference>
<dbReference type="InterPro" id="IPR036291">
    <property type="entry name" value="NAD(P)-bd_dom_sf"/>
</dbReference>
<dbReference type="KEGG" id="agv:OJF2_42590"/>
<gene>
    <name evidence="2" type="primary">chmD</name>
    <name evidence="2" type="ORF">OJF2_42590</name>
</gene>
<proteinExistence type="predicted"/>
<feature type="domain" description="NAD-dependent epimerase/dehydratase" evidence="1">
    <location>
        <begin position="41"/>
        <end position="74"/>
    </location>
</feature>
<dbReference type="EMBL" id="CP042997">
    <property type="protein sequence ID" value="QEH35702.1"/>
    <property type="molecule type" value="Genomic_DNA"/>
</dbReference>
<dbReference type="GO" id="GO:0004029">
    <property type="term" value="F:aldehyde dehydrogenase (NAD+) activity"/>
    <property type="evidence" value="ECO:0007669"/>
    <property type="project" value="TreeGrafter"/>
</dbReference>
<keyword evidence="3" id="KW-1185">Reference proteome</keyword>
<evidence type="ECO:0000313" key="3">
    <source>
        <dbReference type="Proteomes" id="UP000324233"/>
    </source>
</evidence>
<evidence type="ECO:0000259" key="1">
    <source>
        <dbReference type="Pfam" id="PF01370"/>
    </source>
</evidence>
<dbReference type="Pfam" id="PF01370">
    <property type="entry name" value="Epimerase"/>
    <property type="match status" value="2"/>
</dbReference>
<feature type="domain" description="NAD-dependent epimerase/dehydratase" evidence="1">
    <location>
        <begin position="115"/>
        <end position="250"/>
    </location>
</feature>
<dbReference type="PANTHER" id="PTHR48079:SF6">
    <property type="entry name" value="NAD(P)-BINDING DOMAIN-CONTAINING PROTEIN-RELATED"/>
    <property type="match status" value="1"/>
</dbReference>
<evidence type="ECO:0000313" key="2">
    <source>
        <dbReference type="EMBL" id="QEH35702.1"/>
    </source>
</evidence>
<dbReference type="RefSeq" id="WP_148595470.1">
    <property type="nucleotide sequence ID" value="NZ_CP042997.1"/>
</dbReference>
<dbReference type="PROSITE" id="PS51318">
    <property type="entry name" value="TAT"/>
    <property type="match status" value="1"/>
</dbReference>
<dbReference type="Gene3D" id="3.40.50.720">
    <property type="entry name" value="NAD(P)-binding Rossmann-like Domain"/>
    <property type="match status" value="1"/>
</dbReference>
<dbReference type="SUPFAM" id="SSF51735">
    <property type="entry name" value="NAD(P)-binding Rossmann-fold domains"/>
    <property type="match status" value="1"/>
</dbReference>
<dbReference type="InterPro" id="IPR006311">
    <property type="entry name" value="TAT_signal"/>
</dbReference>
<dbReference type="InterPro" id="IPR001509">
    <property type="entry name" value="Epimerase_deHydtase"/>
</dbReference>
<reference evidence="2 3" key="1">
    <citation type="submission" date="2019-08" db="EMBL/GenBank/DDBJ databases">
        <title>Deep-cultivation of Planctomycetes and their phenomic and genomic characterization uncovers novel biology.</title>
        <authorList>
            <person name="Wiegand S."/>
            <person name="Jogler M."/>
            <person name="Boedeker C."/>
            <person name="Pinto D."/>
            <person name="Vollmers J."/>
            <person name="Rivas-Marin E."/>
            <person name="Kohn T."/>
            <person name="Peeters S.H."/>
            <person name="Heuer A."/>
            <person name="Rast P."/>
            <person name="Oberbeckmann S."/>
            <person name="Bunk B."/>
            <person name="Jeske O."/>
            <person name="Meyerdierks A."/>
            <person name="Storesund J.E."/>
            <person name="Kallscheuer N."/>
            <person name="Luecker S."/>
            <person name="Lage O.M."/>
            <person name="Pohl T."/>
            <person name="Merkel B.J."/>
            <person name="Hornburger P."/>
            <person name="Mueller R.-W."/>
            <person name="Bruemmer F."/>
            <person name="Labrenz M."/>
            <person name="Spormann A.M."/>
            <person name="Op den Camp H."/>
            <person name="Overmann J."/>
            <person name="Amann R."/>
            <person name="Jetten M.S.M."/>
            <person name="Mascher T."/>
            <person name="Medema M.H."/>
            <person name="Devos D.P."/>
            <person name="Kaster A.-K."/>
            <person name="Ovreas L."/>
            <person name="Rohde M."/>
            <person name="Galperin M.Y."/>
            <person name="Jogler C."/>
        </authorList>
    </citation>
    <scope>NUCLEOTIDE SEQUENCE [LARGE SCALE GENOMIC DNA]</scope>
    <source>
        <strain evidence="2 3">OJF2</strain>
    </source>
</reference>
<dbReference type="AlphaFoldDB" id="A0A5B9W526"/>
<dbReference type="InterPro" id="IPR051783">
    <property type="entry name" value="NAD(P)-dependent_oxidoreduct"/>
</dbReference>
<name>A0A5B9W526_9BACT</name>
<protein>
    <submittedName>
        <fullName evidence="2">dTDP-4-oxo-6-deoxy-D-allose reductase</fullName>
        <ecNumber evidence="2">1.1.1.-</ecNumber>
    </submittedName>
</protein>
<dbReference type="OrthoDB" id="9809586at2"/>
<keyword evidence="2" id="KW-0560">Oxidoreductase</keyword>
<dbReference type="GO" id="GO:0005737">
    <property type="term" value="C:cytoplasm"/>
    <property type="evidence" value="ECO:0007669"/>
    <property type="project" value="TreeGrafter"/>
</dbReference>
<organism evidence="2 3">
    <name type="scientific">Aquisphaera giovannonii</name>
    <dbReference type="NCBI Taxonomy" id="406548"/>
    <lineage>
        <taxon>Bacteria</taxon>
        <taxon>Pseudomonadati</taxon>
        <taxon>Planctomycetota</taxon>
        <taxon>Planctomycetia</taxon>
        <taxon>Isosphaerales</taxon>
        <taxon>Isosphaeraceae</taxon>
        <taxon>Aquisphaera</taxon>
    </lineage>
</organism>